<dbReference type="Pfam" id="PF18047">
    <property type="entry name" value="PatG_D"/>
    <property type="match status" value="1"/>
</dbReference>
<dbReference type="RefSeq" id="WP_046370069.1">
    <property type="nucleotide sequence ID" value="NZ_BBWV01000003.1"/>
</dbReference>
<name>A0A0E9N242_9BACT</name>
<dbReference type="STRING" id="1220578.FPE01S_03_01370"/>
<evidence type="ECO:0000259" key="1">
    <source>
        <dbReference type="Pfam" id="PF18047"/>
    </source>
</evidence>
<evidence type="ECO:0000313" key="3">
    <source>
        <dbReference type="EMBL" id="GAO44097.1"/>
    </source>
</evidence>
<dbReference type="AlphaFoldDB" id="A0A0E9N242"/>
<evidence type="ECO:0000259" key="2">
    <source>
        <dbReference type="Pfam" id="PF18065"/>
    </source>
</evidence>
<dbReference type="InterPro" id="IPR040483">
    <property type="entry name" value="PatG_dom"/>
</dbReference>
<protein>
    <submittedName>
        <fullName evidence="3">Uncharacterized protein</fullName>
    </submittedName>
</protein>
<dbReference type="InterPro" id="IPR040636">
    <property type="entry name" value="PatG_C"/>
</dbReference>
<evidence type="ECO:0000313" key="4">
    <source>
        <dbReference type="Proteomes" id="UP000033121"/>
    </source>
</evidence>
<dbReference type="OrthoDB" id="4174481at2"/>
<feature type="domain" description="PatG C-terminal" evidence="2">
    <location>
        <begin position="180"/>
        <end position="284"/>
    </location>
</feature>
<accession>A0A0E9N242</accession>
<sequence>MEIQTPVQTSIDLSRVATQHDGCSCNKSKGLQEEKYVYAIGKLSVRWPSMGLEREFQQRQRALLHGSEGSNASIAQVLAANFHIAKFSCFVLSIDGIPAYIVRPTGSSILEKLIDALDPVNNEKWITIIGKRGQLADPAHTNGVIAPEMFCDVAYVFTVSQLMDNLVNQVKQILGSRKWDKSVFQQKGKNVFYTIVGSPDNLGSMDGQRALNYLAVQHPGPYLAAMEFDEKAILESIDTRVMEGPSGQRIATVILRFIDRLTGVPQQVYTKVDVTEEWPFTVGANLTDTAPLAMLNFTDASYS</sequence>
<organism evidence="3 4">
    <name type="scientific">Flavihumibacter petaseus NBRC 106054</name>
    <dbReference type="NCBI Taxonomy" id="1220578"/>
    <lineage>
        <taxon>Bacteria</taxon>
        <taxon>Pseudomonadati</taxon>
        <taxon>Bacteroidota</taxon>
        <taxon>Chitinophagia</taxon>
        <taxon>Chitinophagales</taxon>
        <taxon>Chitinophagaceae</taxon>
        <taxon>Flavihumibacter</taxon>
    </lineage>
</organism>
<feature type="domain" description="PatG" evidence="1">
    <location>
        <begin position="36"/>
        <end position="122"/>
    </location>
</feature>
<dbReference type="Pfam" id="PF18065">
    <property type="entry name" value="PatG_C"/>
    <property type="match status" value="1"/>
</dbReference>
<gene>
    <name evidence="3" type="ORF">FPE01S_03_01370</name>
</gene>
<proteinExistence type="predicted"/>
<keyword evidence="4" id="KW-1185">Reference proteome</keyword>
<comment type="caution">
    <text evidence="3">The sequence shown here is derived from an EMBL/GenBank/DDBJ whole genome shotgun (WGS) entry which is preliminary data.</text>
</comment>
<reference evidence="3 4" key="1">
    <citation type="submission" date="2015-04" db="EMBL/GenBank/DDBJ databases">
        <title>Whole genome shotgun sequence of Flavihumibacter petaseus NBRC 106054.</title>
        <authorList>
            <person name="Miyazawa S."/>
            <person name="Hosoyama A."/>
            <person name="Hashimoto M."/>
            <person name="Noguchi M."/>
            <person name="Tsuchikane K."/>
            <person name="Ohji S."/>
            <person name="Yamazoe A."/>
            <person name="Ichikawa N."/>
            <person name="Kimura A."/>
            <person name="Fujita N."/>
        </authorList>
    </citation>
    <scope>NUCLEOTIDE SEQUENCE [LARGE SCALE GENOMIC DNA]</scope>
    <source>
        <strain evidence="3 4">NBRC 106054</strain>
    </source>
</reference>
<dbReference type="Proteomes" id="UP000033121">
    <property type="component" value="Unassembled WGS sequence"/>
</dbReference>
<dbReference type="EMBL" id="BBWV01000003">
    <property type="protein sequence ID" value="GAO44097.1"/>
    <property type="molecule type" value="Genomic_DNA"/>
</dbReference>